<dbReference type="InterPro" id="IPR004919">
    <property type="entry name" value="GmrSD_N"/>
</dbReference>
<protein>
    <recommendedName>
        <fullName evidence="1">GmrSD restriction endonucleases N-terminal domain-containing protein</fullName>
    </recommendedName>
</protein>
<evidence type="ECO:0000313" key="3">
    <source>
        <dbReference type="Proteomes" id="UP000011760"/>
    </source>
</evidence>
<proteinExistence type="predicted"/>
<keyword evidence="3" id="KW-1185">Reference proteome</keyword>
<name>M1TV32_9CORY</name>
<feature type="domain" description="GmrSD restriction endonucleases N-terminal" evidence="1">
    <location>
        <begin position="69"/>
        <end position="224"/>
    </location>
</feature>
<reference evidence="2 3" key="1">
    <citation type="submission" date="2013-02" db="EMBL/GenBank/DDBJ databases">
        <title>The complete genome sequence of Corynebacterium callunae DSM 20147.</title>
        <authorList>
            <person name="Ruckert C."/>
            <person name="Albersmeier A."/>
            <person name="Kalinowski J."/>
        </authorList>
    </citation>
    <scope>NUCLEOTIDE SEQUENCE [LARGE SCALE GENOMIC DNA]</scope>
    <source>
        <strain evidence="2 3">DSM 20147</strain>
        <plasmid evidence="2 3">pCC2</plasmid>
    </source>
</reference>
<keyword evidence="2" id="KW-0614">Plasmid</keyword>
<dbReference type="PANTHER" id="PTHR39639">
    <property type="entry name" value="CHROMOSOME 16, WHOLE GENOME SHOTGUN SEQUENCE"/>
    <property type="match status" value="1"/>
</dbReference>
<dbReference type="PANTHER" id="PTHR39639:SF1">
    <property type="entry name" value="DUF262 DOMAIN-CONTAINING PROTEIN"/>
    <property type="match status" value="1"/>
</dbReference>
<dbReference type="OrthoDB" id="9787127at2"/>
<sequence>MVVIISRRASYYPNFATAPRITWLHNKVLVITHGNYKDWCIFQMSALETELETARRTIHTDGYPMSIGELTNLYRDGELIIRPQFQRLFRWDDAQKARLIESILIGIPLPSIFVAQDAGGRWELVDGLQRVSTLLQLQGLLNVEEFPPLVLTGTKYLPSLDGTVWDSDGQPSLTSAQRLDIKRSKMDVKIVQRGSDPKTKFDLFQRLNSFGSKLSNQEIRNAQLVGVSPDFVEWLGELAHHDSFVTLLRLPENDKSKKYDEELVLRFLFLYSKSDEEIGKIRNFQDELEEFAVDFALSFPYGDKTLVGQIFKKTFDQLLAADEDILRRWDPEKKKFAGGFLNTSFEAIAISLANLIKEGVPTQTDLRQAVIEFWNRPEMTKKFATGKSTEARIRLMVPMGREILRA</sequence>
<geneLocation type="plasmid" evidence="2 3">
    <name>pCC2</name>
</geneLocation>
<dbReference type="eggNOG" id="COG1479">
    <property type="taxonomic scope" value="Bacteria"/>
</dbReference>
<organism evidence="2 3">
    <name type="scientific">Corynebacterium callunae DSM 20147</name>
    <dbReference type="NCBI Taxonomy" id="1121353"/>
    <lineage>
        <taxon>Bacteria</taxon>
        <taxon>Bacillati</taxon>
        <taxon>Actinomycetota</taxon>
        <taxon>Actinomycetes</taxon>
        <taxon>Mycobacteriales</taxon>
        <taxon>Corynebacteriaceae</taxon>
        <taxon>Corynebacterium</taxon>
    </lineage>
</organism>
<accession>M1TV32</accession>
<dbReference type="RefSeq" id="WP_015453122.1">
    <property type="nucleotide sequence ID" value="NC_020553.1"/>
</dbReference>
<dbReference type="Proteomes" id="UP000011760">
    <property type="component" value="Plasmid pCC2"/>
</dbReference>
<evidence type="ECO:0000259" key="1">
    <source>
        <dbReference type="Pfam" id="PF03235"/>
    </source>
</evidence>
<dbReference type="PATRIC" id="fig|1121353.3.peg.2695"/>
<dbReference type="EMBL" id="CP004356">
    <property type="protein sequence ID" value="AGG68061.1"/>
    <property type="molecule type" value="Genomic_DNA"/>
</dbReference>
<dbReference type="HOGENOM" id="CLU_038557_2_0_11"/>
<dbReference type="KEGG" id="ccn:H924_13360"/>
<gene>
    <name evidence="2" type="ORF">H924_13360</name>
</gene>
<dbReference type="Pfam" id="PF03235">
    <property type="entry name" value="GmrSD_N"/>
    <property type="match status" value="1"/>
</dbReference>
<evidence type="ECO:0000313" key="2">
    <source>
        <dbReference type="EMBL" id="AGG68061.1"/>
    </source>
</evidence>
<dbReference type="AlphaFoldDB" id="M1TV32"/>